<dbReference type="Gene3D" id="3.10.450.240">
    <property type="match status" value="1"/>
</dbReference>
<evidence type="ECO:0000259" key="1">
    <source>
        <dbReference type="SMART" id="SM00978"/>
    </source>
</evidence>
<dbReference type="InterPro" id="IPR007379">
    <property type="entry name" value="Tim44-like_dom"/>
</dbReference>
<feature type="domain" description="Tim44-like" evidence="1">
    <location>
        <begin position="89"/>
        <end position="209"/>
    </location>
</feature>
<dbReference type="EMBL" id="LANO01000010">
    <property type="protein sequence ID" value="KJV53247.1"/>
    <property type="molecule type" value="Genomic_DNA"/>
</dbReference>
<dbReference type="AlphaFoldDB" id="A0A0F3MCP3"/>
<organism evidence="2 4">
    <name type="scientific">Orientia tsutsugamushi str. Gilliam</name>
    <dbReference type="NCBI Taxonomy" id="1359184"/>
    <lineage>
        <taxon>Bacteria</taxon>
        <taxon>Pseudomonadati</taxon>
        <taxon>Pseudomonadota</taxon>
        <taxon>Alphaproteobacteria</taxon>
        <taxon>Rickettsiales</taxon>
        <taxon>Rickettsiaceae</taxon>
        <taxon>Rickettsieae</taxon>
        <taxon>Orientia</taxon>
    </lineage>
</organism>
<dbReference type="Proteomes" id="UP000033769">
    <property type="component" value="Unassembled WGS sequence"/>
</dbReference>
<dbReference type="EMBL" id="LS398551">
    <property type="protein sequence ID" value="SPR12493.1"/>
    <property type="molecule type" value="Genomic_DNA"/>
</dbReference>
<evidence type="ECO:0000313" key="5">
    <source>
        <dbReference type="Proteomes" id="UP000244959"/>
    </source>
</evidence>
<keyword evidence="5" id="KW-1185">Reference proteome</keyword>
<evidence type="ECO:0000313" key="4">
    <source>
        <dbReference type="Proteomes" id="UP000033769"/>
    </source>
</evidence>
<protein>
    <submittedName>
        <fullName evidence="2">Tim44-like domain protein</fullName>
    </submittedName>
    <submittedName>
        <fullName evidence="3">Transporter</fullName>
    </submittedName>
</protein>
<dbReference type="SMART" id="SM00978">
    <property type="entry name" value="Tim44"/>
    <property type="match status" value="1"/>
</dbReference>
<gene>
    <name evidence="3" type="ORF">GILLIAM_02519</name>
    <name evidence="2" type="ORF">OTSGILL_0880</name>
</gene>
<dbReference type="SUPFAM" id="SSF54427">
    <property type="entry name" value="NTF2-like"/>
    <property type="match status" value="1"/>
</dbReference>
<dbReference type="RefSeq" id="WP_047220442.1">
    <property type="nucleotide sequence ID" value="NZ_LS398551.1"/>
</dbReference>
<sequence length="211" mass="24432">MFTHLIESIILLGIMLLLIRKLIAVLGSVDEAERQKHKSFKSYFGEHYNLKDVTNTNVAESSSTRLSCNQDLNYFKQNNLVVDEATDYIITELIKLKSKVPSFNINRFYNTAINVIKMIIEAVQNADYKTIFSLLDKRFVDQFHQISSKYINIHVNSINFKLSNLNSLGNNVFIKIRIEIDSNKLKEEWTFSKNITTPGPQWYLSNIEEVS</sequence>
<name>A0A0F3MCP3_ORITS</name>
<evidence type="ECO:0000313" key="3">
    <source>
        <dbReference type="EMBL" id="SPR12493.1"/>
    </source>
</evidence>
<evidence type="ECO:0000313" key="2">
    <source>
        <dbReference type="EMBL" id="KJV53247.1"/>
    </source>
</evidence>
<reference evidence="2 4" key="1">
    <citation type="submission" date="2015-02" db="EMBL/GenBank/DDBJ databases">
        <title>Genome Sequencing of Rickettsiales.</title>
        <authorList>
            <person name="Daugherty S.C."/>
            <person name="Su Q."/>
            <person name="Abolude K."/>
            <person name="Beier-Sexton M."/>
            <person name="Carlyon J.A."/>
            <person name="Carter R."/>
            <person name="Day N.P."/>
            <person name="Dumler S.J."/>
            <person name="Dyachenko V."/>
            <person name="Godinez A."/>
            <person name="Kurtti T.J."/>
            <person name="Lichay M."/>
            <person name="Mullins K.E."/>
            <person name="Ott S."/>
            <person name="Pappas-Brown V."/>
            <person name="Paris D.H."/>
            <person name="Patel P."/>
            <person name="Richards A.L."/>
            <person name="Sadzewicz L."/>
            <person name="Sears K."/>
            <person name="Seidman D."/>
            <person name="Sengamalay N."/>
            <person name="Stenos J."/>
            <person name="Tallon L.J."/>
            <person name="Vincent G."/>
            <person name="Fraser C.M."/>
            <person name="Munderloh U."/>
            <person name="Dunning-Hotopp J.C."/>
        </authorList>
    </citation>
    <scope>NUCLEOTIDE SEQUENCE [LARGE SCALE GENOMIC DNA]</scope>
    <source>
        <strain evidence="2 4">Gilliam</strain>
    </source>
</reference>
<dbReference type="Proteomes" id="UP000244959">
    <property type="component" value="Chromosome I"/>
</dbReference>
<accession>A0A0F3MCP3</accession>
<proteinExistence type="predicted"/>
<dbReference type="PATRIC" id="fig|1359184.3.peg.3283"/>
<dbReference type="InterPro" id="IPR032710">
    <property type="entry name" value="NTF2-like_dom_sf"/>
</dbReference>
<reference evidence="3" key="3">
    <citation type="submission" date="2018-03" db="EMBL/GenBank/DDBJ databases">
        <authorList>
            <person name="Keele B.F."/>
        </authorList>
    </citation>
    <scope>NUCLEOTIDE SEQUENCE [LARGE SCALE GENOMIC DNA]</scope>
    <source>
        <strain evidence="3">Gilliam</strain>
    </source>
</reference>
<reference evidence="5" key="2">
    <citation type="submission" date="2018-03" db="EMBL/GenBank/DDBJ databases">
        <authorList>
            <person name="Batty M. E."/>
            <person name="Batty M E."/>
        </authorList>
    </citation>
    <scope>NUCLEOTIDE SEQUENCE [LARGE SCALE GENOMIC DNA]</scope>
    <source>
        <strain evidence="5">Gilliam</strain>
    </source>
</reference>